<protein>
    <recommendedName>
        <fullName evidence="1">DUF7661 domain-containing protein</fullName>
    </recommendedName>
</protein>
<feature type="domain" description="DUF7661" evidence="1">
    <location>
        <begin position="8"/>
        <end position="74"/>
    </location>
</feature>
<name>A0AAJ1BJW2_9GAMM</name>
<evidence type="ECO:0000259" key="1">
    <source>
        <dbReference type="Pfam" id="PF24697"/>
    </source>
</evidence>
<sequence length="81" mass="9090">MQTTSENHRFDVFGQTMSVSRVAGQWQLFFESSTGMKRRVFDVAIPPELTAAELAVYLDDIFHERASAKSPRVVPSADSKL</sequence>
<evidence type="ECO:0000313" key="2">
    <source>
        <dbReference type="EMBL" id="MCH4295992.1"/>
    </source>
</evidence>
<dbReference type="InterPro" id="IPR056078">
    <property type="entry name" value="DUF7661"/>
</dbReference>
<evidence type="ECO:0000313" key="3">
    <source>
        <dbReference type="Proteomes" id="UP001297581"/>
    </source>
</evidence>
<reference evidence="2 3" key="1">
    <citation type="submission" date="2022-02" db="EMBL/GenBank/DDBJ databases">
        <title>The genome sequence of Shewanella sp. 3B26.</title>
        <authorList>
            <person name="Du J."/>
        </authorList>
    </citation>
    <scope>NUCLEOTIDE SEQUENCE [LARGE SCALE GENOMIC DNA]</scope>
    <source>
        <strain evidence="2 3">3B26</strain>
    </source>
</reference>
<gene>
    <name evidence="2" type="ORF">MJ923_16920</name>
</gene>
<accession>A0AAJ1BJW2</accession>
<dbReference type="EMBL" id="JAKUDL010000007">
    <property type="protein sequence ID" value="MCH4295992.1"/>
    <property type="molecule type" value="Genomic_DNA"/>
</dbReference>
<organism evidence="2 3">
    <name type="scientific">Shewanella zhuhaiensis</name>
    <dbReference type="NCBI Taxonomy" id="2919576"/>
    <lineage>
        <taxon>Bacteria</taxon>
        <taxon>Pseudomonadati</taxon>
        <taxon>Pseudomonadota</taxon>
        <taxon>Gammaproteobacteria</taxon>
        <taxon>Alteromonadales</taxon>
        <taxon>Shewanellaceae</taxon>
        <taxon>Shewanella</taxon>
    </lineage>
</organism>
<dbReference type="AlphaFoldDB" id="A0AAJ1BJW2"/>
<dbReference type="RefSeq" id="WP_240592091.1">
    <property type="nucleotide sequence ID" value="NZ_JAKUDL010000007.1"/>
</dbReference>
<proteinExistence type="predicted"/>
<comment type="caution">
    <text evidence="2">The sequence shown here is derived from an EMBL/GenBank/DDBJ whole genome shotgun (WGS) entry which is preliminary data.</text>
</comment>
<keyword evidence="3" id="KW-1185">Reference proteome</keyword>
<dbReference type="Proteomes" id="UP001297581">
    <property type="component" value="Unassembled WGS sequence"/>
</dbReference>
<dbReference type="Pfam" id="PF24697">
    <property type="entry name" value="DUF7661"/>
    <property type="match status" value="1"/>
</dbReference>